<name>A0ACB9HBZ6_CICIN</name>
<keyword evidence="2" id="KW-1185">Reference proteome</keyword>
<reference evidence="2" key="1">
    <citation type="journal article" date="2022" name="Mol. Ecol. Resour.">
        <title>The genomes of chicory, endive, great burdock and yacon provide insights into Asteraceae palaeo-polyploidization history and plant inulin production.</title>
        <authorList>
            <person name="Fan W."/>
            <person name="Wang S."/>
            <person name="Wang H."/>
            <person name="Wang A."/>
            <person name="Jiang F."/>
            <person name="Liu H."/>
            <person name="Zhao H."/>
            <person name="Xu D."/>
            <person name="Zhang Y."/>
        </authorList>
    </citation>
    <scope>NUCLEOTIDE SEQUENCE [LARGE SCALE GENOMIC DNA]</scope>
    <source>
        <strain evidence="2">cv. Punajuju</strain>
    </source>
</reference>
<organism evidence="1 2">
    <name type="scientific">Cichorium intybus</name>
    <name type="common">Chicory</name>
    <dbReference type="NCBI Taxonomy" id="13427"/>
    <lineage>
        <taxon>Eukaryota</taxon>
        <taxon>Viridiplantae</taxon>
        <taxon>Streptophyta</taxon>
        <taxon>Embryophyta</taxon>
        <taxon>Tracheophyta</taxon>
        <taxon>Spermatophyta</taxon>
        <taxon>Magnoliopsida</taxon>
        <taxon>eudicotyledons</taxon>
        <taxon>Gunneridae</taxon>
        <taxon>Pentapetalae</taxon>
        <taxon>asterids</taxon>
        <taxon>campanulids</taxon>
        <taxon>Asterales</taxon>
        <taxon>Asteraceae</taxon>
        <taxon>Cichorioideae</taxon>
        <taxon>Cichorieae</taxon>
        <taxon>Cichoriinae</taxon>
        <taxon>Cichorium</taxon>
    </lineage>
</organism>
<gene>
    <name evidence="1" type="ORF">L2E82_06342</name>
</gene>
<evidence type="ECO:0000313" key="1">
    <source>
        <dbReference type="EMBL" id="KAI3792462.1"/>
    </source>
</evidence>
<evidence type="ECO:0000313" key="2">
    <source>
        <dbReference type="Proteomes" id="UP001055811"/>
    </source>
</evidence>
<reference evidence="1 2" key="2">
    <citation type="journal article" date="2022" name="Mol. Ecol. Resour.">
        <title>The genomes of chicory, endive, great burdock and yacon provide insights into Asteraceae paleo-polyploidization history and plant inulin production.</title>
        <authorList>
            <person name="Fan W."/>
            <person name="Wang S."/>
            <person name="Wang H."/>
            <person name="Wang A."/>
            <person name="Jiang F."/>
            <person name="Liu H."/>
            <person name="Zhao H."/>
            <person name="Xu D."/>
            <person name="Zhang Y."/>
        </authorList>
    </citation>
    <scope>NUCLEOTIDE SEQUENCE [LARGE SCALE GENOMIC DNA]</scope>
    <source>
        <strain evidence="2">cv. Punajuju</strain>
        <tissue evidence="1">Leaves</tissue>
    </source>
</reference>
<protein>
    <submittedName>
        <fullName evidence="1">Uncharacterized protein</fullName>
    </submittedName>
</protein>
<sequence length="89" mass="9787">MGIHYAGIPVLAITIFILIIAPVSNSRNIHRITIEGNNQRFQPPHHSNSKHPWHTTTASAPKESWNNNADPITGVSKRETPGGPNPLHN</sequence>
<proteinExistence type="predicted"/>
<accession>A0ACB9HBZ6</accession>
<comment type="caution">
    <text evidence="1">The sequence shown here is derived from an EMBL/GenBank/DDBJ whole genome shotgun (WGS) entry which is preliminary data.</text>
</comment>
<dbReference type="Proteomes" id="UP001055811">
    <property type="component" value="Linkage Group LG01"/>
</dbReference>
<dbReference type="EMBL" id="CM042009">
    <property type="protein sequence ID" value="KAI3792462.1"/>
    <property type="molecule type" value="Genomic_DNA"/>
</dbReference>